<keyword evidence="13" id="KW-1185">Reference proteome</keyword>
<dbReference type="SMART" id="SM00304">
    <property type="entry name" value="HAMP"/>
    <property type="match status" value="2"/>
</dbReference>
<dbReference type="PRINTS" id="PR00260">
    <property type="entry name" value="CHEMTRNSDUCR"/>
</dbReference>
<gene>
    <name evidence="12" type="ORF">B0H94_1033</name>
</gene>
<proteinExistence type="inferred from homology"/>
<feature type="domain" description="Methyl-accepting transducer" evidence="10">
    <location>
        <begin position="252"/>
        <end position="488"/>
    </location>
</feature>
<keyword evidence="9" id="KW-1133">Transmembrane helix</keyword>
<feature type="domain" description="HAMP" evidence="11">
    <location>
        <begin position="181"/>
        <end position="233"/>
    </location>
</feature>
<keyword evidence="3 9" id="KW-0472">Membrane</keyword>
<dbReference type="SMART" id="SM00283">
    <property type="entry name" value="MA"/>
    <property type="match status" value="1"/>
</dbReference>
<evidence type="ECO:0000256" key="1">
    <source>
        <dbReference type="ARBA" id="ARBA00004236"/>
    </source>
</evidence>
<keyword evidence="2" id="KW-1003">Cell membrane</keyword>
<evidence type="ECO:0000256" key="9">
    <source>
        <dbReference type="SAM" id="Phobius"/>
    </source>
</evidence>
<dbReference type="Pfam" id="PF00015">
    <property type="entry name" value="MCPsignal"/>
    <property type="match status" value="1"/>
</dbReference>
<feature type="compositionally biased region" description="Low complexity" evidence="8">
    <location>
        <begin position="306"/>
        <end position="317"/>
    </location>
</feature>
<evidence type="ECO:0000256" key="8">
    <source>
        <dbReference type="SAM" id="MobiDB-lite"/>
    </source>
</evidence>
<dbReference type="Gene3D" id="1.10.287.950">
    <property type="entry name" value="Methyl-accepting chemotaxis protein"/>
    <property type="match status" value="1"/>
</dbReference>
<dbReference type="SUPFAM" id="SSF58104">
    <property type="entry name" value="Methyl-accepting chemotaxis protein (MCP) signaling domain"/>
    <property type="match status" value="1"/>
</dbReference>
<evidence type="ECO:0000259" key="10">
    <source>
        <dbReference type="PROSITE" id="PS50111"/>
    </source>
</evidence>
<evidence type="ECO:0000313" key="13">
    <source>
        <dbReference type="Proteomes" id="UP000242310"/>
    </source>
</evidence>
<dbReference type="InterPro" id="IPR004090">
    <property type="entry name" value="Chemotax_Me-accpt_rcpt"/>
</dbReference>
<evidence type="ECO:0000256" key="4">
    <source>
        <dbReference type="ARBA" id="ARBA00023224"/>
    </source>
</evidence>
<evidence type="ECO:0000256" key="3">
    <source>
        <dbReference type="ARBA" id="ARBA00023136"/>
    </source>
</evidence>
<evidence type="ECO:0000256" key="5">
    <source>
        <dbReference type="ARBA" id="ARBA00029447"/>
    </source>
</evidence>
<keyword evidence="9" id="KW-0812">Transmembrane</keyword>
<evidence type="ECO:0000256" key="2">
    <source>
        <dbReference type="ARBA" id="ARBA00022475"/>
    </source>
</evidence>
<keyword evidence="7" id="KW-0175">Coiled coil</keyword>
<comment type="similarity">
    <text evidence="5">Belongs to the methyl-accepting chemotaxis (MCP) protein family.</text>
</comment>
<evidence type="ECO:0000313" key="12">
    <source>
        <dbReference type="EMBL" id="PSL50393.1"/>
    </source>
</evidence>
<dbReference type="PANTHER" id="PTHR32089">
    <property type="entry name" value="METHYL-ACCEPTING CHEMOTAXIS PROTEIN MCPB"/>
    <property type="match status" value="1"/>
</dbReference>
<accession>A0A2P8HVY3</accession>
<evidence type="ECO:0000259" key="11">
    <source>
        <dbReference type="PROSITE" id="PS50885"/>
    </source>
</evidence>
<evidence type="ECO:0000256" key="7">
    <source>
        <dbReference type="SAM" id="Coils"/>
    </source>
</evidence>
<dbReference type="GO" id="GO:0007165">
    <property type="term" value="P:signal transduction"/>
    <property type="evidence" value="ECO:0007669"/>
    <property type="project" value="UniProtKB-KW"/>
</dbReference>
<dbReference type="GO" id="GO:0006935">
    <property type="term" value="P:chemotaxis"/>
    <property type="evidence" value="ECO:0007669"/>
    <property type="project" value="InterPro"/>
</dbReference>
<protein>
    <submittedName>
        <fullName evidence="12">Methyl-accepting chemotaxis protein</fullName>
    </submittedName>
</protein>
<dbReference type="GO" id="GO:0004888">
    <property type="term" value="F:transmembrane signaling receptor activity"/>
    <property type="evidence" value="ECO:0007669"/>
    <property type="project" value="InterPro"/>
</dbReference>
<feature type="coiled-coil region" evidence="7">
    <location>
        <begin position="505"/>
        <end position="539"/>
    </location>
</feature>
<feature type="transmembrane region" description="Helical" evidence="9">
    <location>
        <begin position="161"/>
        <end position="183"/>
    </location>
</feature>
<dbReference type="PROSITE" id="PS50111">
    <property type="entry name" value="CHEMOTAXIS_TRANSDUC_2"/>
    <property type="match status" value="1"/>
</dbReference>
<evidence type="ECO:0000256" key="6">
    <source>
        <dbReference type="PROSITE-ProRule" id="PRU00284"/>
    </source>
</evidence>
<feature type="transmembrane region" description="Helical" evidence="9">
    <location>
        <begin position="131"/>
        <end position="155"/>
    </location>
</feature>
<dbReference type="PROSITE" id="PS50885">
    <property type="entry name" value="HAMP"/>
    <property type="match status" value="1"/>
</dbReference>
<dbReference type="EMBL" id="PYAV01000003">
    <property type="protein sequence ID" value="PSL50393.1"/>
    <property type="molecule type" value="Genomic_DNA"/>
</dbReference>
<dbReference type="Proteomes" id="UP000242310">
    <property type="component" value="Unassembled WGS sequence"/>
</dbReference>
<feature type="region of interest" description="Disordered" evidence="8">
    <location>
        <begin position="306"/>
        <end position="327"/>
    </location>
</feature>
<dbReference type="InterPro" id="IPR003660">
    <property type="entry name" value="HAMP_dom"/>
</dbReference>
<dbReference type="InterPro" id="IPR004089">
    <property type="entry name" value="MCPsignal_dom"/>
</dbReference>
<name>A0A2P8HVY3_9BACI</name>
<dbReference type="AlphaFoldDB" id="A0A2P8HVY3"/>
<dbReference type="RefSeq" id="WP_106587731.1">
    <property type="nucleotide sequence ID" value="NZ_PYAV01000003.1"/>
</dbReference>
<dbReference type="PANTHER" id="PTHR32089:SF112">
    <property type="entry name" value="LYSOZYME-LIKE PROTEIN-RELATED"/>
    <property type="match status" value="1"/>
</dbReference>
<comment type="caution">
    <text evidence="12">The sequence shown here is derived from an EMBL/GenBank/DDBJ whole genome shotgun (WGS) entry which is preliminary data.</text>
</comment>
<dbReference type="OrthoDB" id="2493490at2"/>
<keyword evidence="4 6" id="KW-0807">Transducer</keyword>
<comment type="subcellular location">
    <subcellularLocation>
        <location evidence="1">Cell membrane</location>
    </subcellularLocation>
</comment>
<reference evidence="12 13" key="1">
    <citation type="submission" date="2018-03" db="EMBL/GenBank/DDBJ databases">
        <title>Genomic Encyclopedia of Type Strains, Phase III (KMG-III): the genomes of soil and plant-associated and newly described type strains.</title>
        <authorList>
            <person name="Whitman W."/>
        </authorList>
    </citation>
    <scope>NUCLEOTIDE SEQUENCE [LARGE SCALE GENOMIC DNA]</scope>
    <source>
        <strain evidence="12 13">CGMCC 1.07653</strain>
    </source>
</reference>
<dbReference type="GO" id="GO:0005886">
    <property type="term" value="C:plasma membrane"/>
    <property type="evidence" value="ECO:0007669"/>
    <property type="project" value="UniProtKB-SubCell"/>
</dbReference>
<organism evidence="12 13">
    <name type="scientific">Salsuginibacillus halophilus</name>
    <dbReference type="NCBI Taxonomy" id="517424"/>
    <lineage>
        <taxon>Bacteria</taxon>
        <taxon>Bacillati</taxon>
        <taxon>Bacillota</taxon>
        <taxon>Bacilli</taxon>
        <taxon>Bacillales</taxon>
        <taxon>Bacillaceae</taxon>
        <taxon>Salsuginibacillus</taxon>
    </lineage>
</organism>
<sequence>MATLTETKKAREALRKVEEVAANLKDRLAHTHVEQARHELRQELDELLEGDEYLLIVEPSGRSLVHTNRLREGHVFKDDVGLNAAKTTTPIVQEYTRNTGEVLLDAAAPIGVDGEGRSVNLRLGRPVQKPFLFPLFTAMAVIPAASAYLGAAVVGAEGGSALTITSIVLFVSVVCAFVLYRLITAPVRAWYSTARSLSAGDLTKEVQNQRQDDFHKVGFEMNKVVLGMRNMIQNMTQASAMVQEVSTKQEREAEEVTAVFEEVSGTLHQFHDDAGHQQVSLQSAASHVDEMMARVEAVKEEVSASLERSSGAASSSAEGRKAVQASRVQMEKMQEAARTSSGRLETVIDEAAAMRSRVASITEIAEQTNLLALNASIEAARAGEAGAGFAVVAGEVRKLAEATNQFSSEVIQKLEHLEGEVQEAARHSDESLHVMTEGAEKMQEADGAIQTLSTLVEETLTSVQENRTQAEQLAKDGTELQEKIHHVHNIADEFLKGIQDTTSGLSEKESHVEVMSQEAARLADESRRMQQMVERFRTEVE</sequence>